<dbReference type="VEuPathDB" id="FungiDB:BO78DRAFT_415219"/>
<evidence type="ECO:0000313" key="2">
    <source>
        <dbReference type="Proteomes" id="UP000248423"/>
    </source>
</evidence>
<name>A0A319EQV5_ASPSB</name>
<gene>
    <name evidence="1" type="ORF">BO78DRAFT_415219</name>
</gene>
<dbReference type="Proteomes" id="UP000248423">
    <property type="component" value="Unassembled WGS sequence"/>
</dbReference>
<accession>A0A319EQV5</accession>
<evidence type="ECO:0000313" key="1">
    <source>
        <dbReference type="EMBL" id="PYI10055.1"/>
    </source>
</evidence>
<keyword evidence="2" id="KW-1185">Reference proteome</keyword>
<reference evidence="1 2" key="1">
    <citation type="submission" date="2018-02" db="EMBL/GenBank/DDBJ databases">
        <title>The genomes of Aspergillus section Nigri reveals drivers in fungal speciation.</title>
        <authorList>
            <consortium name="DOE Joint Genome Institute"/>
            <person name="Vesth T.C."/>
            <person name="Nybo J."/>
            <person name="Theobald S."/>
            <person name="Brandl J."/>
            <person name="Frisvad J.C."/>
            <person name="Nielsen K.F."/>
            <person name="Lyhne E.K."/>
            <person name="Kogle M.E."/>
            <person name="Kuo A."/>
            <person name="Riley R."/>
            <person name="Clum A."/>
            <person name="Nolan M."/>
            <person name="Lipzen A."/>
            <person name="Salamov A."/>
            <person name="Henrissat B."/>
            <person name="Wiebenga A."/>
            <person name="De vries R.P."/>
            <person name="Grigoriev I.V."/>
            <person name="Mortensen U.H."/>
            <person name="Andersen M.R."/>
            <person name="Baker S.E."/>
        </authorList>
    </citation>
    <scope>NUCLEOTIDE SEQUENCE [LARGE SCALE GENOMIC DNA]</scope>
    <source>
        <strain evidence="1 2">CBS 121057</strain>
    </source>
</reference>
<dbReference type="OrthoDB" id="4357148at2759"/>
<protein>
    <submittedName>
        <fullName evidence="1">Uncharacterized protein</fullName>
    </submittedName>
</protein>
<sequence>MRRLNHNNISEIPWTCSSVALQPKPWELKHSHYEPRRPITTGLRPARLQKKSTAMVPVLQQPVSSSLTVSSSLSSGLLITPLSDNPRARNSQMGHASPQYISSHYERYEPSAEDAYEAQIDPSPFTGHSRDNTYSKYGCAAW</sequence>
<dbReference type="EMBL" id="KZ826324">
    <property type="protein sequence ID" value="PYI10055.1"/>
    <property type="molecule type" value="Genomic_DNA"/>
</dbReference>
<dbReference type="AlphaFoldDB" id="A0A319EQV5"/>
<proteinExistence type="predicted"/>
<organism evidence="1 2">
    <name type="scientific">Aspergillus sclerotiicarbonarius (strain CBS 121057 / IBT 28362)</name>
    <dbReference type="NCBI Taxonomy" id="1448318"/>
    <lineage>
        <taxon>Eukaryota</taxon>
        <taxon>Fungi</taxon>
        <taxon>Dikarya</taxon>
        <taxon>Ascomycota</taxon>
        <taxon>Pezizomycotina</taxon>
        <taxon>Eurotiomycetes</taxon>
        <taxon>Eurotiomycetidae</taxon>
        <taxon>Eurotiales</taxon>
        <taxon>Aspergillaceae</taxon>
        <taxon>Aspergillus</taxon>
        <taxon>Aspergillus subgen. Circumdati</taxon>
    </lineage>
</organism>